<dbReference type="SMART" id="SM00382">
    <property type="entry name" value="AAA"/>
    <property type="match status" value="1"/>
</dbReference>
<dbReference type="Pfam" id="PF00005">
    <property type="entry name" value="ABC_tran"/>
    <property type="match status" value="1"/>
</dbReference>
<feature type="transmembrane region" description="Helical" evidence="11">
    <location>
        <begin position="41"/>
        <end position="63"/>
    </location>
</feature>
<dbReference type="InterPro" id="IPR050388">
    <property type="entry name" value="ABC_Ni/Peptide_Import"/>
</dbReference>
<evidence type="ECO:0000256" key="5">
    <source>
        <dbReference type="ARBA" id="ARBA00022475"/>
    </source>
</evidence>
<keyword evidence="8 15" id="KW-0067">ATP-binding</keyword>
<dbReference type="AlphaFoldDB" id="A0A345XQ34"/>
<keyword evidence="9 11" id="KW-1133">Transmembrane helix</keyword>
<evidence type="ECO:0000256" key="7">
    <source>
        <dbReference type="ARBA" id="ARBA00022741"/>
    </source>
</evidence>
<evidence type="ECO:0000259" key="14">
    <source>
        <dbReference type="PROSITE" id="PS50928"/>
    </source>
</evidence>
<evidence type="ECO:0000256" key="1">
    <source>
        <dbReference type="ARBA" id="ARBA00004141"/>
    </source>
</evidence>
<protein>
    <submittedName>
        <fullName evidence="15">ATP-binding cassette domain-containing protein</fullName>
    </submittedName>
</protein>
<dbReference type="InterPro" id="IPR035906">
    <property type="entry name" value="MetI-like_sf"/>
</dbReference>
<dbReference type="GO" id="GO:0005886">
    <property type="term" value="C:plasma membrane"/>
    <property type="evidence" value="ECO:0007669"/>
    <property type="project" value="UniProtKB-SubCell"/>
</dbReference>
<keyword evidence="10 11" id="KW-0472">Membrane</keyword>
<dbReference type="Pfam" id="PF00528">
    <property type="entry name" value="BPD_transp_1"/>
    <property type="match status" value="1"/>
</dbReference>
<dbReference type="KEGG" id="sarm:DVA86_14890"/>
<dbReference type="InterPro" id="IPR000515">
    <property type="entry name" value="MetI-like"/>
</dbReference>
<dbReference type="Gene3D" id="3.40.50.300">
    <property type="entry name" value="P-loop containing nucleotide triphosphate hydrolases"/>
    <property type="match status" value="1"/>
</dbReference>
<keyword evidence="6 11" id="KW-0812">Transmembrane</keyword>
<accession>A0A345XQ34</accession>
<evidence type="ECO:0000256" key="8">
    <source>
        <dbReference type="ARBA" id="ARBA00022840"/>
    </source>
</evidence>
<dbReference type="PROSITE" id="PS00211">
    <property type="entry name" value="ABC_TRANSPORTER_1"/>
    <property type="match status" value="1"/>
</dbReference>
<evidence type="ECO:0000256" key="9">
    <source>
        <dbReference type="ARBA" id="ARBA00022989"/>
    </source>
</evidence>
<dbReference type="Proteomes" id="UP000254425">
    <property type="component" value="Chromosome"/>
</dbReference>
<dbReference type="NCBIfam" id="TIGR01727">
    <property type="entry name" value="oligo_HPY"/>
    <property type="match status" value="1"/>
</dbReference>
<evidence type="ECO:0000256" key="3">
    <source>
        <dbReference type="ARBA" id="ARBA00005417"/>
    </source>
</evidence>
<feature type="compositionally biased region" description="Gly residues" evidence="12">
    <location>
        <begin position="318"/>
        <end position="329"/>
    </location>
</feature>
<evidence type="ECO:0000256" key="10">
    <source>
        <dbReference type="ARBA" id="ARBA00023136"/>
    </source>
</evidence>
<feature type="domain" description="ABC transmembrane type-1" evidence="14">
    <location>
        <begin position="103"/>
        <end position="293"/>
    </location>
</feature>
<dbReference type="GO" id="GO:0016887">
    <property type="term" value="F:ATP hydrolysis activity"/>
    <property type="evidence" value="ECO:0007669"/>
    <property type="project" value="InterPro"/>
</dbReference>
<dbReference type="GO" id="GO:0005524">
    <property type="term" value="F:ATP binding"/>
    <property type="evidence" value="ECO:0007669"/>
    <property type="project" value="UniProtKB-KW"/>
</dbReference>
<evidence type="ECO:0000313" key="16">
    <source>
        <dbReference type="Proteomes" id="UP000254425"/>
    </source>
</evidence>
<dbReference type="CDD" id="cd03257">
    <property type="entry name" value="ABC_NikE_OppD_transporters"/>
    <property type="match status" value="1"/>
</dbReference>
<keyword evidence="7" id="KW-0547">Nucleotide-binding</keyword>
<dbReference type="Gene3D" id="1.10.3720.10">
    <property type="entry name" value="MetI-like"/>
    <property type="match status" value="1"/>
</dbReference>
<evidence type="ECO:0000256" key="12">
    <source>
        <dbReference type="SAM" id="MobiDB-lite"/>
    </source>
</evidence>
<dbReference type="EMBL" id="CP031320">
    <property type="protein sequence ID" value="AXK33750.1"/>
    <property type="molecule type" value="Genomic_DNA"/>
</dbReference>
<dbReference type="Pfam" id="PF08352">
    <property type="entry name" value="oligo_HPY"/>
    <property type="match status" value="1"/>
</dbReference>
<feature type="transmembrane region" description="Helical" evidence="11">
    <location>
        <begin position="220"/>
        <end position="250"/>
    </location>
</feature>
<dbReference type="GO" id="GO:0015833">
    <property type="term" value="P:peptide transport"/>
    <property type="evidence" value="ECO:0007669"/>
    <property type="project" value="InterPro"/>
</dbReference>
<dbReference type="PROSITE" id="PS50893">
    <property type="entry name" value="ABC_TRANSPORTER_2"/>
    <property type="match status" value="1"/>
</dbReference>
<proteinExistence type="inferred from homology"/>
<evidence type="ECO:0000256" key="11">
    <source>
        <dbReference type="RuleBase" id="RU363032"/>
    </source>
</evidence>
<comment type="subcellular location">
    <subcellularLocation>
        <location evidence="11">Cell membrane</location>
        <topology evidence="11">Multi-pass membrane protein</topology>
    </subcellularLocation>
    <subcellularLocation>
        <location evidence="2">Cell membrane</location>
        <topology evidence="2">Peripheral membrane protein</topology>
    </subcellularLocation>
    <subcellularLocation>
        <location evidence="1">Membrane</location>
        <topology evidence="1">Multi-pass membrane protein</topology>
    </subcellularLocation>
</comment>
<evidence type="ECO:0000256" key="2">
    <source>
        <dbReference type="ARBA" id="ARBA00004202"/>
    </source>
</evidence>
<keyword evidence="4 11" id="KW-0813">Transport</keyword>
<dbReference type="SUPFAM" id="SSF161098">
    <property type="entry name" value="MetI-like"/>
    <property type="match status" value="1"/>
</dbReference>
<dbReference type="GO" id="GO:0055085">
    <property type="term" value="P:transmembrane transport"/>
    <property type="evidence" value="ECO:0007669"/>
    <property type="project" value="InterPro"/>
</dbReference>
<evidence type="ECO:0000256" key="6">
    <source>
        <dbReference type="ARBA" id="ARBA00022692"/>
    </source>
</evidence>
<feature type="transmembrane region" description="Helical" evidence="11">
    <location>
        <begin position="107"/>
        <end position="131"/>
    </location>
</feature>
<dbReference type="PANTHER" id="PTHR43297:SF2">
    <property type="entry name" value="DIPEPTIDE TRANSPORT ATP-BINDING PROTEIN DPPD"/>
    <property type="match status" value="1"/>
</dbReference>
<feature type="transmembrane region" description="Helical" evidence="11">
    <location>
        <begin position="151"/>
        <end position="177"/>
    </location>
</feature>
<feature type="transmembrane region" description="Helical" evidence="11">
    <location>
        <begin position="270"/>
        <end position="292"/>
    </location>
</feature>
<comment type="similarity">
    <text evidence="11">Belongs to the binding-protein-dependent transport system permease family.</text>
</comment>
<reference evidence="15 16" key="1">
    <citation type="submission" date="2018-07" db="EMBL/GenBank/DDBJ databases">
        <title>Draft genome of the type strain Streptomyces armeniacus ATCC 15676.</title>
        <authorList>
            <person name="Labana P."/>
            <person name="Gosse J.T."/>
            <person name="Boddy C.N."/>
        </authorList>
    </citation>
    <scope>NUCLEOTIDE SEQUENCE [LARGE SCALE GENOMIC DNA]</scope>
    <source>
        <strain evidence="15 16">ATCC 15676</strain>
    </source>
</reference>
<dbReference type="InterPro" id="IPR017871">
    <property type="entry name" value="ABC_transporter-like_CS"/>
</dbReference>
<dbReference type="CDD" id="cd06261">
    <property type="entry name" value="TM_PBP2"/>
    <property type="match status" value="1"/>
</dbReference>
<name>A0A345XQ34_9ACTN</name>
<evidence type="ECO:0000256" key="4">
    <source>
        <dbReference type="ARBA" id="ARBA00022448"/>
    </source>
</evidence>
<dbReference type="PROSITE" id="PS50928">
    <property type="entry name" value="ABC_TM1"/>
    <property type="match status" value="1"/>
</dbReference>
<dbReference type="InterPro" id="IPR003593">
    <property type="entry name" value="AAA+_ATPase"/>
</dbReference>
<dbReference type="InterPro" id="IPR027417">
    <property type="entry name" value="P-loop_NTPase"/>
</dbReference>
<dbReference type="InterPro" id="IPR013563">
    <property type="entry name" value="Oligopep_ABC_C"/>
</dbReference>
<dbReference type="InterPro" id="IPR003439">
    <property type="entry name" value="ABC_transporter-like_ATP-bd"/>
</dbReference>
<comment type="similarity">
    <text evidence="3">Belongs to the ABC transporter superfamily.</text>
</comment>
<feature type="domain" description="ABC transporter" evidence="13">
    <location>
        <begin position="362"/>
        <end position="601"/>
    </location>
</feature>
<keyword evidence="5" id="KW-1003">Cell membrane</keyword>
<dbReference type="PANTHER" id="PTHR43297">
    <property type="entry name" value="OLIGOPEPTIDE TRANSPORT ATP-BINDING PROTEIN APPD"/>
    <property type="match status" value="1"/>
</dbReference>
<evidence type="ECO:0000313" key="15">
    <source>
        <dbReference type="EMBL" id="AXK33750.1"/>
    </source>
</evidence>
<keyword evidence="16" id="KW-1185">Reference proteome</keyword>
<gene>
    <name evidence="15" type="ORF">DVA86_14890</name>
</gene>
<dbReference type="SUPFAM" id="SSF52540">
    <property type="entry name" value="P-loop containing nucleoside triphosphate hydrolases"/>
    <property type="match status" value="1"/>
</dbReference>
<sequence length="712" mass="73545">MSPTSCSILAQGPPLMIVSLRRGLLKRASRPASWSLSAPTAAQWCALAVLALLLLAALVPGLMAAHDPVALSQGPPREGPSLAHLFGTDEYGRDVFARVVWAARSSVLVGIAAPVLALLAGILLGSLAALAGRWAGAAVQRVIDVLVAFPAIILAVVLASVIGPGLVTTIVVLGAIYTPATARVVRANVEAQLTEDYVTAALSAGASRVRLLVRHIARNAFAPVVVFATSLIADAVFMEAALSFIGVGIQPPTPSWGNVINDGRVLVSSGGWWVTTFAGLAVFVCVLAVNLVSDWLADSLGKPRRTALPGAVPEAGAGTDGPGSAGGGEDPVRPWPRTPVDPAVLAARAPVPVPDAEPVLSIRDLRVSFPGSHGDVDVVAGVRLDVRPGEIVGLVGESGSGKSLTGLAVTGLLPPGAAVSGSVTFRGREILPLSPAERRPLLGHEIAMVYQDALSSLNPAMTVRQQLRQICRRGGTHTPEELLELVDLSPAAVLGARPHQLSGGQRQRVLIAMGLARDPSLLIADEPTTALDETVQAQVLETLERLRAERDLAILLVSHDLALVSALAHRVVVMYAGQVAETGPTRGLLADPVHPYTNGLLASVVSLERREEELAQISGTVPSPALFVPGCRFAPRCMNATERCVSEPPPLEPVPPVPAAAPAGRGGAADGAVPDGGLDGGRGASPEPQAPLDGGHPAACWHPMTRAQEVPR</sequence>
<feature type="region of interest" description="Disordered" evidence="12">
    <location>
        <begin position="307"/>
        <end position="332"/>
    </location>
</feature>
<organism evidence="15 16">
    <name type="scientific">Streptomyces armeniacus</name>
    <dbReference type="NCBI Taxonomy" id="83291"/>
    <lineage>
        <taxon>Bacteria</taxon>
        <taxon>Bacillati</taxon>
        <taxon>Actinomycetota</taxon>
        <taxon>Actinomycetes</taxon>
        <taxon>Kitasatosporales</taxon>
        <taxon>Streptomycetaceae</taxon>
        <taxon>Streptomyces</taxon>
    </lineage>
</organism>
<feature type="compositionally biased region" description="Pro residues" evidence="12">
    <location>
        <begin position="647"/>
        <end position="659"/>
    </location>
</feature>
<feature type="region of interest" description="Disordered" evidence="12">
    <location>
        <begin position="644"/>
        <end position="712"/>
    </location>
</feature>
<evidence type="ECO:0000259" key="13">
    <source>
        <dbReference type="PROSITE" id="PS50893"/>
    </source>
</evidence>
<dbReference type="FunFam" id="3.40.50.300:FF:000016">
    <property type="entry name" value="Oligopeptide ABC transporter ATP-binding component"/>
    <property type="match status" value="1"/>
</dbReference>